<dbReference type="PANTHER" id="PTHR43214:SF24">
    <property type="entry name" value="TRANSCRIPTIONAL REGULATORY PROTEIN NARL-RELATED"/>
    <property type="match status" value="1"/>
</dbReference>
<keyword evidence="2" id="KW-0805">Transcription regulation</keyword>
<dbReference type="InterPro" id="IPR039420">
    <property type="entry name" value="WalR-like"/>
</dbReference>
<dbReference type="Gene3D" id="3.40.50.2300">
    <property type="match status" value="1"/>
</dbReference>
<dbReference type="InterPro" id="IPR058245">
    <property type="entry name" value="NreC/VraR/RcsB-like_REC"/>
</dbReference>
<dbReference type="RefSeq" id="WP_204916321.1">
    <property type="nucleotide sequence ID" value="NZ_BAAAQP010000011.1"/>
</dbReference>
<reference evidence="8 9" key="1">
    <citation type="submission" date="2021-01" db="EMBL/GenBank/DDBJ databases">
        <title>Sequencing the genomes of 1000 actinobacteria strains.</title>
        <authorList>
            <person name="Klenk H.-P."/>
        </authorList>
    </citation>
    <scope>NUCLEOTIDE SEQUENCE [LARGE SCALE GENOMIC DNA]</scope>
    <source>
        <strain evidence="8 9">DSM 18662</strain>
    </source>
</reference>
<dbReference type="InterPro" id="IPR001789">
    <property type="entry name" value="Sig_transdc_resp-reg_receiver"/>
</dbReference>
<evidence type="ECO:0000256" key="4">
    <source>
        <dbReference type="ARBA" id="ARBA00023163"/>
    </source>
</evidence>
<sequence length="231" mass="25096">MDDSASEVNAAGEASGKIRVFILDDHELVRRGLTDLLSAPGDIEIVGEAATAGEALRRIPTVSPDIALLDARLPDGNGIEVCREIRSSFPHIQCLILTSYDDDEALFAAVLAGASGYLLKQIRGSSLIDGIREVAKGNSLLDPAITGRLLERFRHPVRTEDPRLASLTAREREILDLITAGYTNKQIGQRLFLAEKTVKNYVSALLSKLGMERRTQAAVFGSQLQADQDQD</sequence>
<keyword evidence="4" id="KW-0804">Transcription</keyword>
<protein>
    <submittedName>
        <fullName evidence="8">Two-component system response regulator DevR</fullName>
    </submittedName>
</protein>
<feature type="domain" description="HTH luxR-type" evidence="6">
    <location>
        <begin position="160"/>
        <end position="225"/>
    </location>
</feature>
<keyword evidence="1 5" id="KW-0597">Phosphoprotein</keyword>
<keyword evidence="9" id="KW-1185">Reference proteome</keyword>
<evidence type="ECO:0000259" key="6">
    <source>
        <dbReference type="PROSITE" id="PS50043"/>
    </source>
</evidence>
<proteinExistence type="predicted"/>
<dbReference type="InterPro" id="IPR016032">
    <property type="entry name" value="Sig_transdc_resp-reg_C-effctor"/>
</dbReference>
<dbReference type="EMBL" id="JAFBCF010000001">
    <property type="protein sequence ID" value="MBM7797674.1"/>
    <property type="molecule type" value="Genomic_DNA"/>
</dbReference>
<feature type="modified residue" description="4-aspartylphosphate" evidence="5">
    <location>
        <position position="70"/>
    </location>
</feature>
<keyword evidence="3" id="KW-0238">DNA-binding</keyword>
<dbReference type="SMART" id="SM00448">
    <property type="entry name" value="REC"/>
    <property type="match status" value="1"/>
</dbReference>
<dbReference type="CDD" id="cd06170">
    <property type="entry name" value="LuxR_C_like"/>
    <property type="match status" value="1"/>
</dbReference>
<feature type="domain" description="Response regulatory" evidence="7">
    <location>
        <begin position="19"/>
        <end position="135"/>
    </location>
</feature>
<dbReference type="CDD" id="cd17535">
    <property type="entry name" value="REC_NarL-like"/>
    <property type="match status" value="1"/>
</dbReference>
<dbReference type="Proteomes" id="UP000704762">
    <property type="component" value="Unassembled WGS sequence"/>
</dbReference>
<dbReference type="Pfam" id="PF00072">
    <property type="entry name" value="Response_reg"/>
    <property type="match status" value="1"/>
</dbReference>
<dbReference type="InterPro" id="IPR011006">
    <property type="entry name" value="CheY-like_superfamily"/>
</dbReference>
<accession>A0ABS2RI75</accession>
<dbReference type="PROSITE" id="PS50110">
    <property type="entry name" value="RESPONSE_REGULATORY"/>
    <property type="match status" value="1"/>
</dbReference>
<evidence type="ECO:0000256" key="2">
    <source>
        <dbReference type="ARBA" id="ARBA00023015"/>
    </source>
</evidence>
<dbReference type="InterPro" id="IPR000792">
    <property type="entry name" value="Tscrpt_reg_LuxR_C"/>
</dbReference>
<dbReference type="PANTHER" id="PTHR43214">
    <property type="entry name" value="TWO-COMPONENT RESPONSE REGULATOR"/>
    <property type="match status" value="1"/>
</dbReference>
<comment type="caution">
    <text evidence="8">The sequence shown here is derived from an EMBL/GenBank/DDBJ whole genome shotgun (WGS) entry which is preliminary data.</text>
</comment>
<dbReference type="PRINTS" id="PR00038">
    <property type="entry name" value="HTHLUXR"/>
</dbReference>
<evidence type="ECO:0000313" key="9">
    <source>
        <dbReference type="Proteomes" id="UP000704762"/>
    </source>
</evidence>
<evidence type="ECO:0000259" key="7">
    <source>
        <dbReference type="PROSITE" id="PS50110"/>
    </source>
</evidence>
<gene>
    <name evidence="8" type="ORF">JOE57_000595</name>
</gene>
<evidence type="ECO:0000256" key="5">
    <source>
        <dbReference type="PROSITE-ProRule" id="PRU00169"/>
    </source>
</evidence>
<dbReference type="SMART" id="SM00421">
    <property type="entry name" value="HTH_LUXR"/>
    <property type="match status" value="1"/>
</dbReference>
<dbReference type="Pfam" id="PF00196">
    <property type="entry name" value="GerE"/>
    <property type="match status" value="1"/>
</dbReference>
<evidence type="ECO:0000256" key="3">
    <source>
        <dbReference type="ARBA" id="ARBA00023125"/>
    </source>
</evidence>
<dbReference type="SUPFAM" id="SSF46894">
    <property type="entry name" value="C-terminal effector domain of the bipartite response regulators"/>
    <property type="match status" value="1"/>
</dbReference>
<dbReference type="PROSITE" id="PS00622">
    <property type="entry name" value="HTH_LUXR_1"/>
    <property type="match status" value="1"/>
</dbReference>
<name>A0ABS2RI75_9ACTN</name>
<dbReference type="PROSITE" id="PS50043">
    <property type="entry name" value="HTH_LUXR_2"/>
    <property type="match status" value="1"/>
</dbReference>
<organism evidence="8 9">
    <name type="scientific">Microlunatus panaciterrae</name>
    <dbReference type="NCBI Taxonomy" id="400768"/>
    <lineage>
        <taxon>Bacteria</taxon>
        <taxon>Bacillati</taxon>
        <taxon>Actinomycetota</taxon>
        <taxon>Actinomycetes</taxon>
        <taxon>Propionibacteriales</taxon>
        <taxon>Propionibacteriaceae</taxon>
        <taxon>Microlunatus</taxon>
    </lineage>
</organism>
<dbReference type="SUPFAM" id="SSF52172">
    <property type="entry name" value="CheY-like"/>
    <property type="match status" value="1"/>
</dbReference>
<evidence type="ECO:0000313" key="8">
    <source>
        <dbReference type="EMBL" id="MBM7797674.1"/>
    </source>
</evidence>
<evidence type="ECO:0000256" key="1">
    <source>
        <dbReference type="ARBA" id="ARBA00022553"/>
    </source>
</evidence>